<proteinExistence type="predicted"/>
<organism evidence="2 3">
    <name type="scientific">Euphydryas editha</name>
    <name type="common">Edith's checkerspot</name>
    <dbReference type="NCBI Taxonomy" id="104508"/>
    <lineage>
        <taxon>Eukaryota</taxon>
        <taxon>Metazoa</taxon>
        <taxon>Ecdysozoa</taxon>
        <taxon>Arthropoda</taxon>
        <taxon>Hexapoda</taxon>
        <taxon>Insecta</taxon>
        <taxon>Pterygota</taxon>
        <taxon>Neoptera</taxon>
        <taxon>Endopterygota</taxon>
        <taxon>Lepidoptera</taxon>
        <taxon>Glossata</taxon>
        <taxon>Ditrysia</taxon>
        <taxon>Papilionoidea</taxon>
        <taxon>Nymphalidae</taxon>
        <taxon>Nymphalinae</taxon>
        <taxon>Euphydryas</taxon>
    </lineage>
</organism>
<feature type="coiled-coil region" evidence="1">
    <location>
        <begin position="74"/>
        <end position="101"/>
    </location>
</feature>
<protein>
    <submittedName>
        <fullName evidence="2">Uncharacterized protein</fullName>
    </submittedName>
</protein>
<name>A0AAU9UL47_EUPED</name>
<evidence type="ECO:0000313" key="3">
    <source>
        <dbReference type="Proteomes" id="UP001153954"/>
    </source>
</evidence>
<sequence>MADGENLELIQNDVAELSKQMTQVMEMLKTFNSNQREFMDKVSLDVQEIKKDINYVKDVTKKLSDEQSMVRAEVVNLKTRHTETEKKLESLESDMAHLKGMSQVLPATNSLESTLEEIKERELRSRNIIICGVSEQYAENIEERKNADRNEVLRITRIAVSDCPEPVKIIRLGKFKSTKNRPIKVIYQSQDTAISILRNSKNIKSDTIMLFSDQTPLQQANMKALKEELKRRMSNGEKDITIKYVKGTPKIKKILPKN</sequence>
<reference evidence="2" key="1">
    <citation type="submission" date="2022-03" db="EMBL/GenBank/DDBJ databases">
        <authorList>
            <person name="Tunstrom K."/>
        </authorList>
    </citation>
    <scope>NUCLEOTIDE SEQUENCE</scope>
</reference>
<evidence type="ECO:0000256" key="1">
    <source>
        <dbReference type="SAM" id="Coils"/>
    </source>
</evidence>
<dbReference type="PANTHER" id="PTHR37445:SF3">
    <property type="entry name" value="ZINC FINGER PHD-TYPE DOMAIN-CONTAINING PROTEIN"/>
    <property type="match status" value="1"/>
</dbReference>
<dbReference type="PANTHER" id="PTHR37445">
    <property type="entry name" value="PROTEIN CBG24663"/>
    <property type="match status" value="1"/>
</dbReference>
<comment type="caution">
    <text evidence="2">The sequence shown here is derived from an EMBL/GenBank/DDBJ whole genome shotgun (WGS) entry which is preliminary data.</text>
</comment>
<dbReference type="EMBL" id="CAKOGL010000018">
    <property type="protein sequence ID" value="CAH2097520.1"/>
    <property type="molecule type" value="Genomic_DNA"/>
</dbReference>
<keyword evidence="1" id="KW-0175">Coiled coil</keyword>
<keyword evidence="3" id="KW-1185">Reference proteome</keyword>
<gene>
    <name evidence="2" type="ORF">EEDITHA_LOCUS12737</name>
</gene>
<dbReference type="AlphaFoldDB" id="A0AAU9UL47"/>
<dbReference type="Proteomes" id="UP001153954">
    <property type="component" value="Unassembled WGS sequence"/>
</dbReference>
<evidence type="ECO:0000313" key="2">
    <source>
        <dbReference type="EMBL" id="CAH2097520.1"/>
    </source>
</evidence>
<accession>A0AAU9UL47</accession>